<keyword evidence="8" id="KW-1185">Reference proteome</keyword>
<proteinExistence type="inferred from homology"/>
<dbReference type="InterPro" id="IPR013325">
    <property type="entry name" value="RNA_pol_sigma_r2"/>
</dbReference>
<comment type="similarity">
    <text evidence="1">Belongs to the sigma-70 factor family. ECF subfamily.</text>
</comment>
<dbReference type="Proteomes" id="UP000253426">
    <property type="component" value="Unassembled WGS sequence"/>
</dbReference>
<dbReference type="NCBIfam" id="TIGR02937">
    <property type="entry name" value="sigma70-ECF"/>
    <property type="match status" value="1"/>
</dbReference>
<evidence type="ECO:0000256" key="2">
    <source>
        <dbReference type="ARBA" id="ARBA00023015"/>
    </source>
</evidence>
<dbReference type="GO" id="GO:0016987">
    <property type="term" value="F:sigma factor activity"/>
    <property type="evidence" value="ECO:0007669"/>
    <property type="project" value="UniProtKB-KW"/>
</dbReference>
<dbReference type="CDD" id="cd06171">
    <property type="entry name" value="Sigma70_r4"/>
    <property type="match status" value="1"/>
</dbReference>
<gene>
    <name evidence="7" type="ORF">DES53_101749</name>
</gene>
<dbReference type="AlphaFoldDB" id="A0A366HW69"/>
<evidence type="ECO:0000313" key="7">
    <source>
        <dbReference type="EMBL" id="RBP47949.1"/>
    </source>
</evidence>
<dbReference type="InterPro" id="IPR013249">
    <property type="entry name" value="RNA_pol_sigma70_r4_t2"/>
</dbReference>
<dbReference type="Gene3D" id="1.10.1740.10">
    <property type="match status" value="1"/>
</dbReference>
<reference evidence="7 8" key="1">
    <citation type="submission" date="2018-06" db="EMBL/GenBank/DDBJ databases">
        <title>Genomic Encyclopedia of Type Strains, Phase IV (KMG-IV): sequencing the most valuable type-strain genomes for metagenomic binning, comparative biology and taxonomic classification.</title>
        <authorList>
            <person name="Goeker M."/>
        </authorList>
    </citation>
    <scope>NUCLEOTIDE SEQUENCE [LARGE SCALE GENOMIC DNA]</scope>
    <source>
        <strain evidence="7 8">DSM 25532</strain>
    </source>
</reference>
<evidence type="ECO:0000313" key="8">
    <source>
        <dbReference type="Proteomes" id="UP000253426"/>
    </source>
</evidence>
<dbReference type="InterPro" id="IPR039425">
    <property type="entry name" value="RNA_pol_sigma-70-like"/>
</dbReference>
<keyword evidence="3" id="KW-0731">Sigma factor</keyword>
<evidence type="ECO:0000256" key="3">
    <source>
        <dbReference type="ARBA" id="ARBA00023082"/>
    </source>
</evidence>
<dbReference type="RefSeq" id="WP_113957191.1">
    <property type="nucleotide sequence ID" value="NZ_QNRR01000001.1"/>
</dbReference>
<dbReference type="InterPro" id="IPR036388">
    <property type="entry name" value="WH-like_DNA-bd_sf"/>
</dbReference>
<protein>
    <submittedName>
        <fullName evidence="7">RNA polymerase sigma-70 factor (ECF subfamily)</fullName>
    </submittedName>
</protein>
<keyword evidence="4" id="KW-0804">Transcription</keyword>
<dbReference type="Pfam" id="PF08281">
    <property type="entry name" value="Sigma70_r4_2"/>
    <property type="match status" value="1"/>
</dbReference>
<dbReference type="SUPFAM" id="SSF88659">
    <property type="entry name" value="Sigma3 and sigma4 domains of RNA polymerase sigma factors"/>
    <property type="match status" value="1"/>
</dbReference>
<sequence length="195" mass="22086">MKKNPIPAPVEGPSDADLMVEVAQNRSARALEILYRRHRQVLRSVIMRVLDNEADGEEVLQDVFVQLWQQASSFSSEKGQLLGWLIIVARRRALDRVRRKLAYQAATTRFEKAAPADLPEHRPNVVDREIRQHELNELIEELPPNQGIAVKLTFVDGLSQREIASHLSVPLGTIKTRIELGVKKLSRMMELAEAA</sequence>
<evidence type="ECO:0000259" key="6">
    <source>
        <dbReference type="Pfam" id="PF08281"/>
    </source>
</evidence>
<dbReference type="GO" id="GO:0006352">
    <property type="term" value="P:DNA-templated transcription initiation"/>
    <property type="evidence" value="ECO:0007669"/>
    <property type="project" value="InterPro"/>
</dbReference>
<dbReference type="Pfam" id="PF04542">
    <property type="entry name" value="Sigma70_r2"/>
    <property type="match status" value="1"/>
</dbReference>
<dbReference type="GO" id="GO:0003677">
    <property type="term" value="F:DNA binding"/>
    <property type="evidence" value="ECO:0007669"/>
    <property type="project" value="InterPro"/>
</dbReference>
<accession>A0A366HW69</accession>
<feature type="domain" description="RNA polymerase sigma factor 70 region 4 type 2" evidence="6">
    <location>
        <begin position="134"/>
        <end position="185"/>
    </location>
</feature>
<dbReference type="Gene3D" id="1.10.10.10">
    <property type="entry name" value="Winged helix-like DNA-binding domain superfamily/Winged helix DNA-binding domain"/>
    <property type="match status" value="1"/>
</dbReference>
<dbReference type="OrthoDB" id="9798255at2"/>
<evidence type="ECO:0000259" key="5">
    <source>
        <dbReference type="Pfam" id="PF04542"/>
    </source>
</evidence>
<dbReference type="InterPro" id="IPR014284">
    <property type="entry name" value="RNA_pol_sigma-70_dom"/>
</dbReference>
<organism evidence="7 8">
    <name type="scientific">Roseimicrobium gellanilyticum</name>
    <dbReference type="NCBI Taxonomy" id="748857"/>
    <lineage>
        <taxon>Bacteria</taxon>
        <taxon>Pseudomonadati</taxon>
        <taxon>Verrucomicrobiota</taxon>
        <taxon>Verrucomicrobiia</taxon>
        <taxon>Verrucomicrobiales</taxon>
        <taxon>Verrucomicrobiaceae</taxon>
        <taxon>Roseimicrobium</taxon>
    </lineage>
</organism>
<dbReference type="EMBL" id="QNRR01000001">
    <property type="protein sequence ID" value="RBP47949.1"/>
    <property type="molecule type" value="Genomic_DNA"/>
</dbReference>
<dbReference type="SUPFAM" id="SSF88946">
    <property type="entry name" value="Sigma2 domain of RNA polymerase sigma factors"/>
    <property type="match status" value="1"/>
</dbReference>
<comment type="caution">
    <text evidence="7">The sequence shown here is derived from an EMBL/GenBank/DDBJ whole genome shotgun (WGS) entry which is preliminary data.</text>
</comment>
<name>A0A366HW69_9BACT</name>
<dbReference type="InterPro" id="IPR007627">
    <property type="entry name" value="RNA_pol_sigma70_r2"/>
</dbReference>
<evidence type="ECO:0000256" key="4">
    <source>
        <dbReference type="ARBA" id="ARBA00023163"/>
    </source>
</evidence>
<keyword evidence="2" id="KW-0805">Transcription regulation</keyword>
<dbReference type="PANTHER" id="PTHR43133:SF62">
    <property type="entry name" value="RNA POLYMERASE SIGMA FACTOR SIGZ"/>
    <property type="match status" value="1"/>
</dbReference>
<dbReference type="PANTHER" id="PTHR43133">
    <property type="entry name" value="RNA POLYMERASE ECF-TYPE SIGMA FACTO"/>
    <property type="match status" value="1"/>
</dbReference>
<evidence type="ECO:0000256" key="1">
    <source>
        <dbReference type="ARBA" id="ARBA00010641"/>
    </source>
</evidence>
<feature type="domain" description="RNA polymerase sigma-70 region 2" evidence="5">
    <location>
        <begin position="34"/>
        <end position="100"/>
    </location>
</feature>
<dbReference type="InterPro" id="IPR013324">
    <property type="entry name" value="RNA_pol_sigma_r3/r4-like"/>
</dbReference>